<evidence type="ECO:0000259" key="7">
    <source>
        <dbReference type="Pfam" id="PF01217"/>
    </source>
</evidence>
<evidence type="ECO:0000256" key="1">
    <source>
        <dbReference type="ARBA" id="ARBA00004308"/>
    </source>
</evidence>
<keyword evidence="3 6" id="KW-0813">Transport</keyword>
<comment type="similarity">
    <text evidence="2 6">Belongs to the adaptor complexes small subunit family.</text>
</comment>
<dbReference type="PANTHER" id="PTHR11753">
    <property type="entry name" value="ADAPTOR COMPLEXES SMALL SUBUNIT FAMILY"/>
    <property type="match status" value="1"/>
</dbReference>
<evidence type="ECO:0000256" key="6">
    <source>
        <dbReference type="PIRNR" id="PIRNR015588"/>
    </source>
</evidence>
<dbReference type="EMBL" id="JARBJD010000154">
    <property type="protein sequence ID" value="KAK2949529.1"/>
    <property type="molecule type" value="Genomic_DNA"/>
</dbReference>
<dbReference type="Proteomes" id="UP001281761">
    <property type="component" value="Unassembled WGS sequence"/>
</dbReference>
<comment type="caution">
    <text evidence="8">The sequence shown here is derived from an EMBL/GenBank/DDBJ whole genome shotgun (WGS) entry which is preliminary data.</text>
</comment>
<dbReference type="Gene3D" id="3.30.450.60">
    <property type="match status" value="1"/>
</dbReference>
<accession>A0ABQ9XDQ5</accession>
<evidence type="ECO:0000313" key="8">
    <source>
        <dbReference type="EMBL" id="KAK2949529.1"/>
    </source>
</evidence>
<evidence type="ECO:0000313" key="9">
    <source>
        <dbReference type="Proteomes" id="UP001281761"/>
    </source>
</evidence>
<keyword evidence="9" id="KW-1185">Reference proteome</keyword>
<evidence type="ECO:0000256" key="3">
    <source>
        <dbReference type="ARBA" id="ARBA00022448"/>
    </source>
</evidence>
<evidence type="ECO:0000256" key="4">
    <source>
        <dbReference type="ARBA" id="ARBA00022927"/>
    </source>
</evidence>
<dbReference type="InterPro" id="IPR016635">
    <property type="entry name" value="AP_complex_ssu"/>
</dbReference>
<keyword evidence="4 6" id="KW-0653">Protein transport</keyword>
<gene>
    <name evidence="8" type="ORF">BLNAU_15511</name>
</gene>
<reference evidence="8 9" key="1">
    <citation type="journal article" date="2022" name="bioRxiv">
        <title>Genomics of Preaxostyla Flagellates Illuminates Evolutionary Transitions and the Path Towards Mitochondrial Loss.</title>
        <authorList>
            <person name="Novak L.V.F."/>
            <person name="Treitli S.C."/>
            <person name="Pyrih J."/>
            <person name="Halakuc P."/>
            <person name="Pipaliya S.V."/>
            <person name="Vacek V."/>
            <person name="Brzon O."/>
            <person name="Soukal P."/>
            <person name="Eme L."/>
            <person name="Dacks J.B."/>
            <person name="Karnkowska A."/>
            <person name="Elias M."/>
            <person name="Hampl V."/>
        </authorList>
    </citation>
    <scope>NUCLEOTIDE SEQUENCE [LARGE SCALE GENOMIC DNA]</scope>
    <source>
        <strain evidence="8">NAU3</strain>
        <tissue evidence="8">Gut</tissue>
    </source>
</reference>
<dbReference type="SUPFAM" id="SSF64356">
    <property type="entry name" value="SNARE-like"/>
    <property type="match status" value="1"/>
</dbReference>
<evidence type="ECO:0000256" key="5">
    <source>
        <dbReference type="ARBA" id="ARBA00023136"/>
    </source>
</evidence>
<dbReference type="InterPro" id="IPR011012">
    <property type="entry name" value="Longin-like_dom_sf"/>
</dbReference>
<dbReference type="PIRSF" id="PIRSF015588">
    <property type="entry name" value="AP_complex_sigma"/>
    <property type="match status" value="1"/>
</dbReference>
<organism evidence="8 9">
    <name type="scientific">Blattamonas nauphoetae</name>
    <dbReference type="NCBI Taxonomy" id="2049346"/>
    <lineage>
        <taxon>Eukaryota</taxon>
        <taxon>Metamonada</taxon>
        <taxon>Preaxostyla</taxon>
        <taxon>Oxymonadida</taxon>
        <taxon>Blattamonas</taxon>
    </lineage>
</organism>
<feature type="domain" description="AP complex mu/sigma subunit" evidence="7">
    <location>
        <begin position="2"/>
        <end position="106"/>
    </location>
</feature>
<protein>
    <recommendedName>
        <fullName evidence="6">AP complex subunit sigma</fullName>
    </recommendedName>
</protein>
<evidence type="ECO:0000256" key="2">
    <source>
        <dbReference type="ARBA" id="ARBA00006972"/>
    </source>
</evidence>
<name>A0ABQ9XDQ5_9EUKA</name>
<sequence>MKIVTNRRKDYTHFLEYKNMKLVFRRYASLYFVAGVDANDNEMAYNEVIHLFVECLDEYFGSVCELDLVYQFWKLEMIADEIFLGGEIQETSRSVVVNRLRQLDEEE</sequence>
<keyword evidence="5 6" id="KW-0472">Membrane</keyword>
<dbReference type="InterPro" id="IPR022775">
    <property type="entry name" value="AP_mu_sigma_su"/>
</dbReference>
<dbReference type="Pfam" id="PF01217">
    <property type="entry name" value="Clat_adaptor_s"/>
    <property type="match status" value="1"/>
</dbReference>
<proteinExistence type="inferred from homology"/>
<comment type="subcellular location">
    <subcellularLocation>
        <location evidence="1">Endomembrane system</location>
    </subcellularLocation>
</comment>